<feature type="domain" description="GPR158/179 extracellular" evidence="9">
    <location>
        <begin position="650"/>
        <end position="746"/>
    </location>
</feature>
<dbReference type="InterPro" id="IPR043458">
    <property type="entry name" value="GPR158/179"/>
</dbReference>
<sequence length="1033" mass="117765">MTWRLDQVVFLAVVVMATITLCDKSVFDWVPKDNYGKINGLMTDIQKSYDCKGKTQQSMTLPKDTVSQIPRANQLLNKIWYSNRSSLVHMHNMALNRAYFFSYIFQKLNKSQSDFQYQPGWFYMYVSTTADVNGNKGIFNGSAVMFDNHTHYPNWMTNLDFNTTLPLFGVNSFRFDDTFDMGVILREPTGRTTLVQDIGAIGNYTHKGYKMAPWYNFWLPDNEPTLDSVQKFTYAWNVKYANGTGRFLHDEFQTTPFFGPNSPGIGDTDDKYMPVRFTDVYYDCKMSNKWILSAVAPIVDFMPRYSNYTHLRRPRFVGVTVMDISFLKVDFNACPVSIGNPGPSFLSGVSKCKTKTTQCKHVSGKGFKRGAYVCICNSGYSYPPRVGPPWKGGDYEKATEFEINDYIFIHLKRKPVKKDYIDQEFNEKQKPMKRKNKKRKRREAQFDQISFDRMQSIFRKIKNINKENCKTFSNRARLLPGDVGYGVETQFDPQARFALRISHLLSNWYQNVIPGENFGYLKGGNRIHHELMFGEVLANVMADYKVLSSGIYFEPHVFEDWDGKSREYFGPFAYKRDNNAFAIDTAGFKTRYTDEDWYSKIRQRWQTNTAGLLKYRMKAKVRSDIKGSSSVNFEYYPMGYKAPSVTHGIWSQPYFRCDGRVDAWVMTYAVPFIGMDRLRTKLQFKGVVTVDVPLQELEINQCYQSYNIQNAFKNTARCHYASQTCSPIAGYKFSRGAYKCACRQGYEYPFRDGRNFFQGSLVDIEYEKKMAGLFNLNGRKLMVLHLSSLGNFSYINDMIRGVVVWLVMVNSMDAISNVGPTCFQCDREALPTTCSNVVTCGPHEVCSIEKGLDLLDDVVFWSGCKSKTECSVSRKRSSPADVTVTCSECCDGNFCNANGCGYPGFPAGGNNLCFNCVHMKSPSNCSHVATCQKDEVIGDMRSNPARAFVISARFVETEKFLTDVSSESQTSATQSDSGKFAPTSAVHQICGGCCLGDFCNSGCSPYDNLRPLYQYVTLTNAPGYMWITIPYHQ</sequence>
<dbReference type="PANTHER" id="PTHR32546">
    <property type="entry name" value="G-PROTEIN COUPLED RECEPTOR 158-RELATED"/>
    <property type="match status" value="1"/>
</dbReference>
<organism evidence="10">
    <name type="scientific">Magallana gigas</name>
    <name type="common">Pacific oyster</name>
    <name type="synonym">Crassostrea gigas</name>
    <dbReference type="NCBI Taxonomy" id="29159"/>
    <lineage>
        <taxon>Eukaryota</taxon>
        <taxon>Metazoa</taxon>
        <taxon>Spiralia</taxon>
        <taxon>Lophotrochozoa</taxon>
        <taxon>Mollusca</taxon>
        <taxon>Bivalvia</taxon>
        <taxon>Autobranchia</taxon>
        <taxon>Pteriomorphia</taxon>
        <taxon>Ostreida</taxon>
        <taxon>Ostreoidea</taxon>
        <taxon>Ostreidae</taxon>
        <taxon>Magallana</taxon>
    </lineage>
</organism>
<evidence type="ECO:0000313" key="10">
    <source>
        <dbReference type="EMBL" id="EKC34652.1"/>
    </source>
</evidence>
<evidence type="ECO:0000256" key="5">
    <source>
        <dbReference type="ARBA" id="ARBA00023040"/>
    </source>
</evidence>
<evidence type="ECO:0000256" key="3">
    <source>
        <dbReference type="ARBA" id="ARBA00022475"/>
    </source>
</evidence>
<dbReference type="InterPro" id="IPR054714">
    <property type="entry name" value="GPR158_179_extracellular"/>
</dbReference>
<comment type="similarity">
    <text evidence="2">Belongs to the G-protein coupled receptor 3 family.</text>
</comment>
<evidence type="ECO:0000256" key="6">
    <source>
        <dbReference type="ARBA" id="ARBA00023170"/>
    </source>
</evidence>
<name>K1QCR0_MAGGI</name>
<dbReference type="Gene3D" id="3.30.450.20">
    <property type="entry name" value="PAS domain"/>
    <property type="match status" value="1"/>
</dbReference>
<dbReference type="FunCoup" id="K1QCR0">
    <property type="interactions" value="131"/>
</dbReference>
<evidence type="ECO:0000256" key="2">
    <source>
        <dbReference type="ARBA" id="ARBA00007242"/>
    </source>
</evidence>
<evidence type="ECO:0000256" key="1">
    <source>
        <dbReference type="ARBA" id="ARBA00004651"/>
    </source>
</evidence>
<dbReference type="PANTHER" id="PTHR32546:SF26">
    <property type="entry name" value="SMOG, ISOFORM D"/>
    <property type="match status" value="1"/>
</dbReference>
<dbReference type="Pfam" id="PF22572">
    <property type="entry name" value="GPR158_179_EC"/>
    <property type="match status" value="2"/>
</dbReference>
<evidence type="ECO:0000256" key="4">
    <source>
        <dbReference type="ARBA" id="ARBA00022729"/>
    </source>
</evidence>
<keyword evidence="5" id="KW-0297">G-protein coupled receptor</keyword>
<comment type="subcellular location">
    <subcellularLocation>
        <location evidence="1">Cell membrane</location>
        <topology evidence="1">Multi-pass membrane protein</topology>
    </subcellularLocation>
</comment>
<keyword evidence="8" id="KW-0807">Transducer</keyword>
<feature type="domain" description="GPR158/179 extracellular" evidence="9">
    <location>
        <begin position="277"/>
        <end position="380"/>
    </location>
</feature>
<dbReference type="AlphaFoldDB" id="K1QCR0"/>
<gene>
    <name evidence="10" type="ORF">CGI_10023194</name>
</gene>
<accession>K1QCR0</accession>
<proteinExistence type="inferred from homology"/>
<protein>
    <recommendedName>
        <fullName evidence="9">GPR158/179 extracellular domain-containing protein</fullName>
    </recommendedName>
</protein>
<keyword evidence="3" id="KW-0472">Membrane</keyword>
<keyword evidence="7" id="KW-0325">Glycoprotein</keyword>
<evidence type="ECO:0000256" key="7">
    <source>
        <dbReference type="ARBA" id="ARBA00023180"/>
    </source>
</evidence>
<dbReference type="EMBL" id="JH816714">
    <property type="protein sequence ID" value="EKC34652.1"/>
    <property type="molecule type" value="Genomic_DNA"/>
</dbReference>
<evidence type="ECO:0000259" key="9">
    <source>
        <dbReference type="Pfam" id="PF22572"/>
    </source>
</evidence>
<reference evidence="10" key="1">
    <citation type="journal article" date="2012" name="Nature">
        <title>The oyster genome reveals stress adaptation and complexity of shell formation.</title>
        <authorList>
            <person name="Zhang G."/>
            <person name="Fang X."/>
            <person name="Guo X."/>
            <person name="Li L."/>
            <person name="Luo R."/>
            <person name="Xu F."/>
            <person name="Yang P."/>
            <person name="Zhang L."/>
            <person name="Wang X."/>
            <person name="Qi H."/>
            <person name="Xiong Z."/>
            <person name="Que H."/>
            <person name="Xie Y."/>
            <person name="Holland P.W."/>
            <person name="Paps J."/>
            <person name="Zhu Y."/>
            <person name="Wu F."/>
            <person name="Chen Y."/>
            <person name="Wang J."/>
            <person name="Peng C."/>
            <person name="Meng J."/>
            <person name="Yang L."/>
            <person name="Liu J."/>
            <person name="Wen B."/>
            <person name="Zhang N."/>
            <person name="Huang Z."/>
            <person name="Zhu Q."/>
            <person name="Feng Y."/>
            <person name="Mount A."/>
            <person name="Hedgecock D."/>
            <person name="Xu Z."/>
            <person name="Liu Y."/>
            <person name="Domazet-Loso T."/>
            <person name="Du Y."/>
            <person name="Sun X."/>
            <person name="Zhang S."/>
            <person name="Liu B."/>
            <person name="Cheng P."/>
            <person name="Jiang X."/>
            <person name="Li J."/>
            <person name="Fan D."/>
            <person name="Wang W."/>
            <person name="Fu W."/>
            <person name="Wang T."/>
            <person name="Wang B."/>
            <person name="Zhang J."/>
            <person name="Peng Z."/>
            <person name="Li Y."/>
            <person name="Li N."/>
            <person name="Wang J."/>
            <person name="Chen M."/>
            <person name="He Y."/>
            <person name="Tan F."/>
            <person name="Song X."/>
            <person name="Zheng Q."/>
            <person name="Huang R."/>
            <person name="Yang H."/>
            <person name="Du X."/>
            <person name="Chen L."/>
            <person name="Yang M."/>
            <person name="Gaffney P.M."/>
            <person name="Wang S."/>
            <person name="Luo L."/>
            <person name="She Z."/>
            <person name="Ming Y."/>
            <person name="Huang W."/>
            <person name="Zhang S."/>
            <person name="Huang B."/>
            <person name="Zhang Y."/>
            <person name="Qu T."/>
            <person name="Ni P."/>
            <person name="Miao G."/>
            <person name="Wang J."/>
            <person name="Wang Q."/>
            <person name="Steinberg C.E."/>
            <person name="Wang H."/>
            <person name="Li N."/>
            <person name="Qian L."/>
            <person name="Zhang G."/>
            <person name="Li Y."/>
            <person name="Yang H."/>
            <person name="Liu X."/>
            <person name="Wang J."/>
            <person name="Yin Y."/>
            <person name="Wang J."/>
        </authorList>
    </citation>
    <scope>NUCLEOTIDE SEQUENCE [LARGE SCALE GENOMIC DNA]</scope>
    <source>
        <strain evidence="10">05x7-T-G4-1.051#20</strain>
    </source>
</reference>
<dbReference type="GO" id="GO:0005886">
    <property type="term" value="C:plasma membrane"/>
    <property type="evidence" value="ECO:0007669"/>
    <property type="project" value="UniProtKB-SubCell"/>
</dbReference>
<keyword evidence="6" id="KW-0675">Receptor</keyword>
<dbReference type="HOGENOM" id="CLU_011159_0_0_1"/>
<dbReference type="InParanoid" id="K1QCR0"/>
<dbReference type="GO" id="GO:0004930">
    <property type="term" value="F:G protein-coupled receptor activity"/>
    <property type="evidence" value="ECO:0007669"/>
    <property type="project" value="UniProtKB-KW"/>
</dbReference>
<evidence type="ECO:0000256" key="8">
    <source>
        <dbReference type="ARBA" id="ARBA00023224"/>
    </source>
</evidence>
<keyword evidence="4" id="KW-0732">Signal</keyword>
<keyword evidence="3" id="KW-1003">Cell membrane</keyword>